<dbReference type="SUPFAM" id="SSF54534">
    <property type="entry name" value="FKBP-like"/>
    <property type="match status" value="1"/>
</dbReference>
<evidence type="ECO:0000259" key="8">
    <source>
        <dbReference type="PROSITE" id="PS50198"/>
    </source>
</evidence>
<evidence type="ECO:0000313" key="9">
    <source>
        <dbReference type="EMBL" id="KUK87801.1"/>
    </source>
</evidence>
<evidence type="ECO:0000256" key="2">
    <source>
        <dbReference type="ARBA" id="ARBA00013194"/>
    </source>
</evidence>
<dbReference type="EMBL" id="LGGX01000002">
    <property type="protein sequence ID" value="KUK87801.1"/>
    <property type="molecule type" value="Genomic_DNA"/>
</dbReference>
<dbReference type="InterPro" id="IPR050245">
    <property type="entry name" value="PrsA_foldase"/>
</dbReference>
<dbReference type="InterPro" id="IPR027304">
    <property type="entry name" value="Trigger_fact/SurA_dom_sf"/>
</dbReference>
<dbReference type="Pfam" id="PF00639">
    <property type="entry name" value="Rotamase"/>
    <property type="match status" value="1"/>
</dbReference>
<dbReference type="AlphaFoldDB" id="A0A101I2H0"/>
<accession>A0A101I2H0</accession>
<dbReference type="EC" id="5.2.1.8" evidence="2"/>
<dbReference type="PANTHER" id="PTHR47245">
    <property type="entry name" value="PEPTIDYLPROLYL ISOMERASE"/>
    <property type="match status" value="1"/>
</dbReference>
<protein>
    <recommendedName>
        <fullName evidence="2">peptidylprolyl isomerase</fullName>
        <ecNumber evidence="2">5.2.1.8</ecNumber>
    </recommendedName>
</protein>
<evidence type="ECO:0000256" key="5">
    <source>
        <dbReference type="ARBA" id="ARBA00023235"/>
    </source>
</evidence>
<feature type="domain" description="PpiC" evidence="8">
    <location>
        <begin position="142"/>
        <end position="241"/>
    </location>
</feature>
<dbReference type="SUPFAM" id="SSF109998">
    <property type="entry name" value="Triger factor/SurA peptide-binding domain-like"/>
    <property type="match status" value="1"/>
</dbReference>
<comment type="catalytic activity">
    <reaction evidence="1">
        <text>[protein]-peptidylproline (omega=180) = [protein]-peptidylproline (omega=0)</text>
        <dbReference type="Rhea" id="RHEA:16237"/>
        <dbReference type="Rhea" id="RHEA-COMP:10747"/>
        <dbReference type="Rhea" id="RHEA-COMP:10748"/>
        <dbReference type="ChEBI" id="CHEBI:83833"/>
        <dbReference type="ChEBI" id="CHEBI:83834"/>
        <dbReference type="EC" id="5.2.1.8"/>
    </reaction>
</comment>
<evidence type="ECO:0000256" key="3">
    <source>
        <dbReference type="ARBA" id="ARBA00022729"/>
    </source>
</evidence>
<gene>
    <name evidence="9" type="ORF">XE03_0320</name>
</gene>
<reference evidence="10" key="1">
    <citation type="journal article" date="2015" name="MBio">
        <title>Genome-Resolved Metagenomic Analysis Reveals Roles for Candidate Phyla and Other Microbial Community Members in Biogeochemical Transformations in Oil Reservoirs.</title>
        <authorList>
            <person name="Hu P."/>
            <person name="Tom L."/>
            <person name="Singh A."/>
            <person name="Thomas B.C."/>
            <person name="Baker B.J."/>
            <person name="Piceno Y.M."/>
            <person name="Andersen G.L."/>
            <person name="Banfield J.F."/>
        </authorList>
    </citation>
    <scope>NUCLEOTIDE SEQUENCE [LARGE SCALE GENOMIC DNA]</scope>
</reference>
<comment type="caution">
    <text evidence="9">The sequence shown here is derived from an EMBL/GenBank/DDBJ whole genome shotgun (WGS) entry which is preliminary data.</text>
</comment>
<evidence type="ECO:0000256" key="1">
    <source>
        <dbReference type="ARBA" id="ARBA00000971"/>
    </source>
</evidence>
<keyword evidence="7" id="KW-1133">Transmembrane helix</keyword>
<keyword evidence="7" id="KW-0472">Membrane</keyword>
<dbReference type="Gene3D" id="3.10.50.40">
    <property type="match status" value="1"/>
</dbReference>
<dbReference type="InterPro" id="IPR046357">
    <property type="entry name" value="PPIase_dom_sf"/>
</dbReference>
<dbReference type="PROSITE" id="PS50198">
    <property type="entry name" value="PPIC_PPIASE_2"/>
    <property type="match status" value="1"/>
</dbReference>
<evidence type="ECO:0000256" key="6">
    <source>
        <dbReference type="PROSITE-ProRule" id="PRU00278"/>
    </source>
</evidence>
<organism evidence="9 10">
    <name type="scientific">candidate division TA06 bacterium 34_109</name>
    <dbReference type="NCBI Taxonomy" id="1635277"/>
    <lineage>
        <taxon>Bacteria</taxon>
        <taxon>Bacteria division TA06</taxon>
    </lineage>
</organism>
<dbReference type="Proteomes" id="UP000053467">
    <property type="component" value="Unassembled WGS sequence"/>
</dbReference>
<evidence type="ECO:0000256" key="7">
    <source>
        <dbReference type="SAM" id="Phobius"/>
    </source>
</evidence>
<dbReference type="GO" id="GO:0003755">
    <property type="term" value="F:peptidyl-prolyl cis-trans isomerase activity"/>
    <property type="evidence" value="ECO:0007669"/>
    <property type="project" value="UniProtKB-KW"/>
</dbReference>
<keyword evidence="7" id="KW-0812">Transmembrane</keyword>
<keyword evidence="3" id="KW-0732">Signal</keyword>
<keyword evidence="4 6" id="KW-0697">Rotamase</keyword>
<sequence>MKKDTKIITILVLSLIVVILLGYIVLKNTQEEKVSLIPSGKVLATVNGMNIYDGLIAIVTQGQQVPEENKKIVVDELIDNLLIYQEALKNGIENDTNLINQLELQKIITLASKYMENKIKDLPAPTQDEIDAYYTLNKPNFEKNVKIAIIVLPADKGYADSIYNLIKSGKKSFESIAKEVSLDKQTGQKGGLIDSWFTFKQLTSIGFSNIDSVAFSLKNKNEISTPFVEVNGTYNIVKLIDFKPSNLDQNTIRGMLLNLLYSEKSKSYIQSYTKQLREKAKIEYKFEN</sequence>
<keyword evidence="5 6" id="KW-0413">Isomerase</keyword>
<dbReference type="Gene3D" id="1.10.8.1040">
    <property type="match status" value="1"/>
</dbReference>
<name>A0A101I2H0_UNCT6</name>
<dbReference type="Gene3D" id="1.10.4030.10">
    <property type="entry name" value="Porin chaperone SurA, peptide-binding domain"/>
    <property type="match status" value="1"/>
</dbReference>
<feature type="transmembrane region" description="Helical" evidence="7">
    <location>
        <begin position="7"/>
        <end position="26"/>
    </location>
</feature>
<proteinExistence type="predicted"/>
<evidence type="ECO:0000256" key="4">
    <source>
        <dbReference type="ARBA" id="ARBA00023110"/>
    </source>
</evidence>
<dbReference type="InterPro" id="IPR000297">
    <property type="entry name" value="PPIase_PpiC"/>
</dbReference>
<dbReference type="PANTHER" id="PTHR47245:SF1">
    <property type="entry name" value="FOLDASE PROTEIN PRSA"/>
    <property type="match status" value="1"/>
</dbReference>
<evidence type="ECO:0000313" key="10">
    <source>
        <dbReference type="Proteomes" id="UP000053467"/>
    </source>
</evidence>